<dbReference type="EMBL" id="BDQX01000210">
    <property type="protein sequence ID" value="GBG09314.1"/>
    <property type="molecule type" value="Genomic_DNA"/>
</dbReference>
<accession>A0A2R5F0Y6</accession>
<name>A0A2R5F0Y6_9BACL</name>
<protein>
    <submittedName>
        <fullName evidence="1">Uncharacterized protein</fullName>
    </submittedName>
</protein>
<organism evidence="1 2">
    <name type="scientific">Paenibacillus agaridevorans</name>
    <dbReference type="NCBI Taxonomy" id="171404"/>
    <lineage>
        <taxon>Bacteria</taxon>
        <taxon>Bacillati</taxon>
        <taxon>Bacillota</taxon>
        <taxon>Bacilli</taxon>
        <taxon>Bacillales</taxon>
        <taxon>Paenibacillaceae</taxon>
        <taxon>Paenibacillus</taxon>
    </lineage>
</organism>
<dbReference type="AlphaFoldDB" id="A0A2R5F0Y6"/>
<evidence type="ECO:0000313" key="2">
    <source>
        <dbReference type="Proteomes" id="UP000245202"/>
    </source>
</evidence>
<gene>
    <name evidence="1" type="ORF">PAT3040_03958</name>
</gene>
<sequence>MLHAYETFELDEGRAVFAYQDGIDSLVYTSTPVDRFVRYPNMRLEEVKPMEGQREEGFWRAALGVRTDRRD</sequence>
<proteinExistence type="predicted"/>
<keyword evidence="2" id="KW-1185">Reference proteome</keyword>
<dbReference type="Proteomes" id="UP000245202">
    <property type="component" value="Unassembled WGS sequence"/>
</dbReference>
<evidence type="ECO:0000313" key="1">
    <source>
        <dbReference type="EMBL" id="GBG09314.1"/>
    </source>
</evidence>
<reference evidence="1 2" key="1">
    <citation type="submission" date="2017-08" db="EMBL/GenBank/DDBJ databases">
        <title>Substantial Increase in Enzyme Production by Combined Drug-Resistance Mutations in Paenibacillus agaridevorans.</title>
        <authorList>
            <person name="Tanaka Y."/>
            <person name="Funane K."/>
            <person name="Hosaka T."/>
            <person name="Shiwa Y."/>
            <person name="Fujita N."/>
            <person name="Miyazaki T."/>
            <person name="Yoshikawa H."/>
            <person name="Murakami K."/>
            <person name="Kasahara K."/>
            <person name="Inaoka T."/>
            <person name="Hiraga Y."/>
            <person name="Ochi K."/>
        </authorList>
    </citation>
    <scope>NUCLEOTIDE SEQUENCE [LARGE SCALE GENOMIC DNA]</scope>
    <source>
        <strain evidence="1 2">T-3040</strain>
    </source>
</reference>
<comment type="caution">
    <text evidence="1">The sequence shown here is derived from an EMBL/GenBank/DDBJ whole genome shotgun (WGS) entry which is preliminary data.</text>
</comment>